<dbReference type="InterPro" id="IPR016047">
    <property type="entry name" value="M23ase_b-sheet_dom"/>
</dbReference>
<sequence length="398" mass="43477">MQMRLSARLIVPAAVFTAVLLLWAILPMGSRGATSADLGQKIQETEAKIQQRQGTEQLLTTDIAAWTTKIRALERRIAPLQRRLDAAQADLDTEQGHLDGLRSELRSEQERKVRLAARLAEGRTQLAARLRERYVADAPDLVTVILSSDGFAQLLERSEFLRRINEQDRRILTLVQGAQADATRNAARLAELETSQRVVTARVASRRDRAAAVTQELVDVRTSYDRSHAAKTAALRSVKADRHELEGDLSKMRAQQARIESTLNGSPDPGPIRGGRGDMIWPVNGPITSPFCETRSWERCHPGIDIGVGAGTPIRAALGGRVALAGPTGGYGNYTCVQHTASLSTCYAHQSRIGVSVGQQVSKGQVIGYSGCTGWCFGDHLHFEVRVNGAVTNPMNYL</sequence>
<dbReference type="CDD" id="cd12797">
    <property type="entry name" value="M23_peptidase"/>
    <property type="match status" value="1"/>
</dbReference>
<organism evidence="5">
    <name type="scientific">freshwater metagenome</name>
    <dbReference type="NCBI Taxonomy" id="449393"/>
    <lineage>
        <taxon>unclassified sequences</taxon>
        <taxon>metagenomes</taxon>
        <taxon>ecological metagenomes</taxon>
    </lineage>
</organism>
<feature type="coiled-coil region" evidence="2">
    <location>
        <begin position="70"/>
        <end position="118"/>
    </location>
</feature>
<dbReference type="AlphaFoldDB" id="A0A6J7J1W7"/>
<keyword evidence="1" id="KW-0732">Signal</keyword>
<dbReference type="InterPro" id="IPR011055">
    <property type="entry name" value="Dup_hybrid_motif"/>
</dbReference>
<evidence type="ECO:0000256" key="3">
    <source>
        <dbReference type="SAM" id="MobiDB-lite"/>
    </source>
</evidence>
<evidence type="ECO:0000313" key="5">
    <source>
        <dbReference type="EMBL" id="CAB4937109.1"/>
    </source>
</evidence>
<dbReference type="EMBL" id="CAFBMX010000007">
    <property type="protein sequence ID" value="CAB4937109.1"/>
    <property type="molecule type" value="Genomic_DNA"/>
</dbReference>
<feature type="region of interest" description="Disordered" evidence="3">
    <location>
        <begin position="247"/>
        <end position="275"/>
    </location>
</feature>
<accession>A0A6J7J1W7</accession>
<name>A0A6J7J1W7_9ZZZZ</name>
<keyword evidence="2" id="KW-0175">Coiled coil</keyword>
<protein>
    <submittedName>
        <fullName evidence="5">Unannotated protein</fullName>
    </submittedName>
</protein>
<dbReference type="PANTHER" id="PTHR21666">
    <property type="entry name" value="PEPTIDASE-RELATED"/>
    <property type="match status" value="1"/>
</dbReference>
<dbReference type="Gene3D" id="6.10.250.3150">
    <property type="match status" value="1"/>
</dbReference>
<dbReference type="SUPFAM" id="SSF51261">
    <property type="entry name" value="Duplicated hybrid motif"/>
    <property type="match status" value="1"/>
</dbReference>
<dbReference type="InterPro" id="IPR050570">
    <property type="entry name" value="Cell_wall_metabolism_enzyme"/>
</dbReference>
<dbReference type="Gene3D" id="2.70.70.10">
    <property type="entry name" value="Glucose Permease (Domain IIA)"/>
    <property type="match status" value="1"/>
</dbReference>
<feature type="domain" description="M23ase beta-sheet core" evidence="4">
    <location>
        <begin position="300"/>
        <end position="394"/>
    </location>
</feature>
<evidence type="ECO:0000256" key="2">
    <source>
        <dbReference type="SAM" id="Coils"/>
    </source>
</evidence>
<evidence type="ECO:0000259" key="4">
    <source>
        <dbReference type="Pfam" id="PF01551"/>
    </source>
</evidence>
<evidence type="ECO:0000256" key="1">
    <source>
        <dbReference type="ARBA" id="ARBA00022729"/>
    </source>
</evidence>
<proteinExistence type="predicted"/>
<dbReference type="PANTHER" id="PTHR21666:SF289">
    <property type="entry name" value="L-ALA--D-GLU ENDOPEPTIDASE"/>
    <property type="match status" value="1"/>
</dbReference>
<gene>
    <name evidence="5" type="ORF">UFOPK3674_01556</name>
</gene>
<dbReference type="GO" id="GO:0004222">
    <property type="term" value="F:metalloendopeptidase activity"/>
    <property type="evidence" value="ECO:0007669"/>
    <property type="project" value="TreeGrafter"/>
</dbReference>
<dbReference type="Pfam" id="PF01551">
    <property type="entry name" value="Peptidase_M23"/>
    <property type="match status" value="1"/>
</dbReference>
<reference evidence="5" key="1">
    <citation type="submission" date="2020-05" db="EMBL/GenBank/DDBJ databases">
        <authorList>
            <person name="Chiriac C."/>
            <person name="Salcher M."/>
            <person name="Ghai R."/>
            <person name="Kavagutti S V."/>
        </authorList>
    </citation>
    <scope>NUCLEOTIDE SEQUENCE</scope>
</reference>